<dbReference type="EMBL" id="ADAS02000013">
    <property type="protein sequence ID" value="OAV97358.1"/>
    <property type="molecule type" value="Genomic_DNA"/>
</dbReference>
<dbReference type="OrthoDB" id="1715602at2759"/>
<evidence type="ECO:0000313" key="1">
    <source>
        <dbReference type="EMBL" id="OAV97358.1"/>
    </source>
</evidence>
<organism evidence="1">
    <name type="scientific">Puccinia triticina (isolate 1-1 / race 1 (BBBD))</name>
    <name type="common">Brown leaf rust fungus</name>
    <dbReference type="NCBI Taxonomy" id="630390"/>
    <lineage>
        <taxon>Eukaryota</taxon>
        <taxon>Fungi</taxon>
        <taxon>Dikarya</taxon>
        <taxon>Basidiomycota</taxon>
        <taxon>Pucciniomycotina</taxon>
        <taxon>Pucciniomycetes</taxon>
        <taxon>Pucciniales</taxon>
        <taxon>Pucciniaceae</taxon>
        <taxon>Puccinia</taxon>
    </lineage>
</organism>
<sequence length="198" mass="22224">MKLTNKYYSLTDSSPIYRISICDYFSFFFQPHFSFTNPIIFAVLHPSFKDEYFKLALWEPKWISKAIRLAREMWTLFYKPQQQPNPVTAPISTSKASYLLLHEKPPPKTSVLAILGNAAAAQGGSGLTNTFDIWLAGGLILDGSEPVNPLNWWIAQKRAGNMHGALINMALDVLSCPGELNIIEILGIFNLISLVLDF</sequence>
<dbReference type="SUPFAM" id="SSF53098">
    <property type="entry name" value="Ribonuclease H-like"/>
    <property type="match status" value="1"/>
</dbReference>
<protein>
    <submittedName>
        <fullName evidence="1 2">Uncharacterized protein</fullName>
    </submittedName>
</protein>
<dbReference type="InterPro" id="IPR012337">
    <property type="entry name" value="RNaseH-like_sf"/>
</dbReference>
<name>A0A180GYF4_PUCT1</name>
<accession>A0A180GYF4</accession>
<dbReference type="Proteomes" id="UP000005240">
    <property type="component" value="Unassembled WGS sequence"/>
</dbReference>
<evidence type="ECO:0000313" key="2">
    <source>
        <dbReference type="EnsemblFungi" id="PTTG_07213-t43_1-p1"/>
    </source>
</evidence>
<reference evidence="1" key="1">
    <citation type="submission" date="2009-11" db="EMBL/GenBank/DDBJ databases">
        <authorList>
            <consortium name="The Broad Institute Genome Sequencing Platform"/>
            <person name="Ward D."/>
            <person name="Feldgarden M."/>
            <person name="Earl A."/>
            <person name="Young S.K."/>
            <person name="Zeng Q."/>
            <person name="Koehrsen M."/>
            <person name="Alvarado L."/>
            <person name="Berlin A."/>
            <person name="Bochicchio J."/>
            <person name="Borenstein D."/>
            <person name="Chapman S.B."/>
            <person name="Chen Z."/>
            <person name="Engels R."/>
            <person name="Freedman E."/>
            <person name="Gellesch M."/>
            <person name="Goldberg J."/>
            <person name="Griggs A."/>
            <person name="Gujja S."/>
            <person name="Heilman E."/>
            <person name="Heiman D."/>
            <person name="Hepburn T."/>
            <person name="Howarth C."/>
            <person name="Jen D."/>
            <person name="Larson L."/>
            <person name="Lewis B."/>
            <person name="Mehta T."/>
            <person name="Park D."/>
            <person name="Pearson M."/>
            <person name="Roberts A."/>
            <person name="Saif S."/>
            <person name="Shea T."/>
            <person name="Shenoy N."/>
            <person name="Sisk P."/>
            <person name="Stolte C."/>
            <person name="Sykes S."/>
            <person name="Thomson T."/>
            <person name="Walk T."/>
            <person name="White J."/>
            <person name="Yandava C."/>
            <person name="Izard J."/>
            <person name="Baranova O.V."/>
            <person name="Blanton J.M."/>
            <person name="Tanner A.C."/>
            <person name="Dewhirst F.E."/>
            <person name="Haas B."/>
            <person name="Nusbaum C."/>
            <person name="Birren B."/>
        </authorList>
    </citation>
    <scope>NUCLEOTIDE SEQUENCE [LARGE SCALE GENOMIC DNA]</scope>
    <source>
        <strain evidence="1">1-1 BBBD Race 1</strain>
    </source>
</reference>
<gene>
    <name evidence="1" type="ORF">PTTG_07213</name>
</gene>
<evidence type="ECO:0000313" key="3">
    <source>
        <dbReference type="Proteomes" id="UP000005240"/>
    </source>
</evidence>
<proteinExistence type="predicted"/>
<reference evidence="2 3" key="3">
    <citation type="journal article" date="2017" name="G3 (Bethesda)">
        <title>Comparative analysis highlights variable genome content of wheat rusts and divergence of the mating loci.</title>
        <authorList>
            <person name="Cuomo C.A."/>
            <person name="Bakkeren G."/>
            <person name="Khalil H.B."/>
            <person name="Panwar V."/>
            <person name="Joly D."/>
            <person name="Linning R."/>
            <person name="Sakthikumar S."/>
            <person name="Song X."/>
            <person name="Adiconis X."/>
            <person name="Fan L."/>
            <person name="Goldberg J.M."/>
            <person name="Levin J.Z."/>
            <person name="Young S."/>
            <person name="Zeng Q."/>
            <person name="Anikster Y."/>
            <person name="Bruce M."/>
            <person name="Wang M."/>
            <person name="Yin C."/>
            <person name="McCallum B."/>
            <person name="Szabo L.J."/>
            <person name="Hulbert S."/>
            <person name="Chen X."/>
            <person name="Fellers J.P."/>
        </authorList>
    </citation>
    <scope>NUCLEOTIDE SEQUENCE</scope>
    <source>
        <strain evidence="2">isolate 1-1 / race 1 (BBBD)</strain>
        <strain evidence="3">Isolate 1-1 / race 1 (BBBD)</strain>
    </source>
</reference>
<keyword evidence="3" id="KW-1185">Reference proteome</keyword>
<dbReference type="AlphaFoldDB" id="A0A180GYF4"/>
<reference evidence="2" key="4">
    <citation type="submission" date="2025-05" db="UniProtKB">
        <authorList>
            <consortium name="EnsemblFungi"/>
        </authorList>
    </citation>
    <scope>IDENTIFICATION</scope>
    <source>
        <strain evidence="2">isolate 1-1 / race 1 (BBBD)</strain>
    </source>
</reference>
<dbReference type="EnsemblFungi" id="PTTG_07213-t43_1">
    <property type="protein sequence ID" value="PTTG_07213-t43_1-p1"/>
    <property type="gene ID" value="PTTG_07213"/>
</dbReference>
<reference evidence="1" key="2">
    <citation type="submission" date="2016-05" db="EMBL/GenBank/DDBJ databases">
        <title>Comparative analysis highlights variable genome content of wheat rusts and divergence of the mating loci.</title>
        <authorList>
            <person name="Cuomo C.A."/>
            <person name="Bakkeren G."/>
            <person name="Szabo L."/>
            <person name="Khalil H."/>
            <person name="Joly D."/>
            <person name="Goldberg J."/>
            <person name="Young S."/>
            <person name="Zeng Q."/>
            <person name="Fellers J."/>
        </authorList>
    </citation>
    <scope>NUCLEOTIDE SEQUENCE [LARGE SCALE GENOMIC DNA]</scope>
    <source>
        <strain evidence="1">1-1 BBBD Race 1</strain>
    </source>
</reference>